<protein>
    <submittedName>
        <fullName evidence="9">Sodium:solute symporter family protein</fullName>
    </submittedName>
</protein>
<keyword evidence="3" id="KW-0813">Transport</keyword>
<dbReference type="AlphaFoldDB" id="A0A845QRF6"/>
<dbReference type="GO" id="GO:0022857">
    <property type="term" value="F:transmembrane transporter activity"/>
    <property type="evidence" value="ECO:0007669"/>
    <property type="project" value="InterPro"/>
</dbReference>
<evidence type="ECO:0000256" key="6">
    <source>
        <dbReference type="ARBA" id="ARBA00023136"/>
    </source>
</evidence>
<evidence type="ECO:0000256" key="4">
    <source>
        <dbReference type="ARBA" id="ARBA00022692"/>
    </source>
</evidence>
<organism evidence="9 10">
    <name type="scientific">Anaerotruncus colihominis</name>
    <dbReference type="NCBI Taxonomy" id="169435"/>
    <lineage>
        <taxon>Bacteria</taxon>
        <taxon>Bacillati</taxon>
        <taxon>Bacillota</taxon>
        <taxon>Clostridia</taxon>
        <taxon>Eubacteriales</taxon>
        <taxon>Oscillospiraceae</taxon>
        <taxon>Anaerotruncus</taxon>
    </lineage>
</organism>
<dbReference type="RefSeq" id="WP_160202886.1">
    <property type="nucleotide sequence ID" value="NZ_QXWK01000029.1"/>
</dbReference>
<evidence type="ECO:0000256" key="1">
    <source>
        <dbReference type="ARBA" id="ARBA00004141"/>
    </source>
</evidence>
<comment type="caution">
    <text evidence="9">The sequence shown here is derived from an EMBL/GenBank/DDBJ whole genome shotgun (WGS) entry which is preliminary data.</text>
</comment>
<feature type="transmembrane region" description="Helical" evidence="8">
    <location>
        <begin position="116"/>
        <end position="137"/>
    </location>
</feature>
<feature type="transmembrane region" description="Helical" evidence="8">
    <location>
        <begin position="296"/>
        <end position="318"/>
    </location>
</feature>
<dbReference type="Gene3D" id="1.20.1730.10">
    <property type="entry name" value="Sodium/glucose cotransporter"/>
    <property type="match status" value="1"/>
</dbReference>
<reference evidence="9 10" key="1">
    <citation type="submission" date="2018-08" db="EMBL/GenBank/DDBJ databases">
        <title>Murine metabolic-syndrome-specific gut microbial biobank.</title>
        <authorList>
            <person name="Liu C."/>
        </authorList>
    </citation>
    <scope>NUCLEOTIDE SEQUENCE [LARGE SCALE GENOMIC DNA]</scope>
    <source>
        <strain evidence="9 10">28</strain>
    </source>
</reference>
<comment type="subcellular location">
    <subcellularLocation>
        <location evidence="1">Membrane</location>
        <topology evidence="1">Multi-pass membrane protein</topology>
    </subcellularLocation>
</comment>
<keyword evidence="10" id="KW-1185">Reference proteome</keyword>
<keyword evidence="6 8" id="KW-0472">Membrane</keyword>
<evidence type="ECO:0000256" key="8">
    <source>
        <dbReference type="SAM" id="Phobius"/>
    </source>
</evidence>
<feature type="transmembrane region" description="Helical" evidence="8">
    <location>
        <begin position="149"/>
        <end position="166"/>
    </location>
</feature>
<feature type="transmembrane region" description="Helical" evidence="8">
    <location>
        <begin position="213"/>
        <end position="236"/>
    </location>
</feature>
<evidence type="ECO:0000313" key="9">
    <source>
        <dbReference type="EMBL" id="NBH62598.1"/>
    </source>
</evidence>
<keyword evidence="4 8" id="KW-0812">Transmembrane</keyword>
<dbReference type="Proteomes" id="UP000446866">
    <property type="component" value="Unassembled WGS sequence"/>
</dbReference>
<dbReference type="EMBL" id="QXWK01000029">
    <property type="protein sequence ID" value="NBH62598.1"/>
    <property type="molecule type" value="Genomic_DNA"/>
</dbReference>
<evidence type="ECO:0000256" key="3">
    <source>
        <dbReference type="ARBA" id="ARBA00022448"/>
    </source>
</evidence>
<dbReference type="GO" id="GO:0005886">
    <property type="term" value="C:plasma membrane"/>
    <property type="evidence" value="ECO:0007669"/>
    <property type="project" value="TreeGrafter"/>
</dbReference>
<gene>
    <name evidence="9" type="ORF">D0435_13160</name>
</gene>
<dbReference type="PROSITE" id="PS50283">
    <property type="entry name" value="NA_SOLUT_SYMP_3"/>
    <property type="match status" value="1"/>
</dbReference>
<accession>A0A845QRF6</accession>
<dbReference type="InterPro" id="IPR050277">
    <property type="entry name" value="Sodium:Solute_Symporter"/>
</dbReference>
<name>A0A845QRF6_9FIRM</name>
<comment type="similarity">
    <text evidence="2 7">Belongs to the sodium:solute symporter (SSF) (TC 2.A.21) family.</text>
</comment>
<sequence length="465" mass="48733">MMKTIDYIFMALLLAAVLIVGHCSNRKLSDSSDFLTMNKGLNKLQTGLSMAATDFGGSGLVGAVGYCYLMGMGGMWWNLAAAPGFLLIGFVLAKRLNGLNGLTVPDYLGKRYGLSVKYITSVMHICASVAALSTQFTVSSVMLNTLTGLDVRITLVIGMLITLFLTSGGLRTVVNTDILLFFVMVAAVFTAVPVTISAGGGLGEITRSLPEGFMSIGSIGIWTPLSWGILFGISYGTNQNYIQRIVSAKDGSTARFGMLFTAGFYVVVSAATGLIGVSAVSLLPEITDSNMVFSTLLVKVLPAGFAGIAVAGVFAATISTSTSVLHAVTVLSVSDVLMPIVEKREIELSDVKLSKVATVVIALISLAISLAFDNIIAVLYTSGLFYSSAVFLPMLLGLYTDWATKKAAIASVAGSIICGLAWEFFVLGKVSILGKIPSVLVSLAVSGILLYGVSMVSKDKASISK</sequence>
<dbReference type="InterPro" id="IPR038377">
    <property type="entry name" value="Na/Glc_symporter_sf"/>
</dbReference>
<evidence type="ECO:0000256" key="7">
    <source>
        <dbReference type="RuleBase" id="RU362091"/>
    </source>
</evidence>
<evidence type="ECO:0000313" key="10">
    <source>
        <dbReference type="Proteomes" id="UP000446866"/>
    </source>
</evidence>
<feature type="transmembrane region" description="Helical" evidence="8">
    <location>
        <begin position="178"/>
        <end position="201"/>
    </location>
</feature>
<feature type="transmembrane region" description="Helical" evidence="8">
    <location>
        <begin position="353"/>
        <end position="372"/>
    </location>
</feature>
<feature type="transmembrane region" description="Helical" evidence="8">
    <location>
        <begin position="407"/>
        <end position="427"/>
    </location>
</feature>
<keyword evidence="5 8" id="KW-1133">Transmembrane helix</keyword>
<evidence type="ECO:0000256" key="5">
    <source>
        <dbReference type="ARBA" id="ARBA00022989"/>
    </source>
</evidence>
<feature type="transmembrane region" description="Helical" evidence="8">
    <location>
        <begin position="256"/>
        <end position="284"/>
    </location>
</feature>
<feature type="transmembrane region" description="Helical" evidence="8">
    <location>
        <begin position="378"/>
        <end position="400"/>
    </location>
</feature>
<feature type="transmembrane region" description="Helical" evidence="8">
    <location>
        <begin position="76"/>
        <end position="96"/>
    </location>
</feature>
<feature type="transmembrane region" description="Helical" evidence="8">
    <location>
        <begin position="439"/>
        <end position="457"/>
    </location>
</feature>
<dbReference type="InterPro" id="IPR001734">
    <property type="entry name" value="Na/solute_symporter"/>
</dbReference>
<dbReference type="PANTHER" id="PTHR48086:SF7">
    <property type="entry name" value="SODIUM-SOLUTE SYMPORTER-RELATED"/>
    <property type="match status" value="1"/>
</dbReference>
<dbReference type="CDD" id="cd10322">
    <property type="entry name" value="SLC5sbd"/>
    <property type="match status" value="1"/>
</dbReference>
<evidence type="ECO:0000256" key="2">
    <source>
        <dbReference type="ARBA" id="ARBA00006434"/>
    </source>
</evidence>
<proteinExistence type="inferred from homology"/>
<dbReference type="Pfam" id="PF00474">
    <property type="entry name" value="SSF"/>
    <property type="match status" value="1"/>
</dbReference>
<dbReference type="PANTHER" id="PTHR48086">
    <property type="entry name" value="SODIUM/PROLINE SYMPORTER-RELATED"/>
    <property type="match status" value="1"/>
</dbReference>